<dbReference type="HOGENOM" id="CLU_368188_0_0_1"/>
<dbReference type="InterPro" id="IPR036047">
    <property type="entry name" value="F-box-like_dom_sf"/>
</dbReference>
<dbReference type="PROSITE" id="PS50181">
    <property type="entry name" value="FBOX"/>
    <property type="match status" value="1"/>
</dbReference>
<dbReference type="SUPFAM" id="SSF50965">
    <property type="entry name" value="Galactose oxidase, central domain"/>
    <property type="match status" value="1"/>
</dbReference>
<dbReference type="Gene3D" id="1.20.1280.50">
    <property type="match status" value="2"/>
</dbReference>
<organism evidence="2">
    <name type="scientific">Oryza glumipatula</name>
    <dbReference type="NCBI Taxonomy" id="40148"/>
    <lineage>
        <taxon>Eukaryota</taxon>
        <taxon>Viridiplantae</taxon>
        <taxon>Streptophyta</taxon>
        <taxon>Embryophyta</taxon>
        <taxon>Tracheophyta</taxon>
        <taxon>Spermatophyta</taxon>
        <taxon>Magnoliopsida</taxon>
        <taxon>Liliopsida</taxon>
        <taxon>Poales</taxon>
        <taxon>Poaceae</taxon>
        <taxon>BOP clade</taxon>
        <taxon>Oryzoideae</taxon>
        <taxon>Oryzeae</taxon>
        <taxon>Oryzinae</taxon>
        <taxon>Oryza</taxon>
    </lineage>
</organism>
<reference evidence="2" key="1">
    <citation type="submission" date="2015-04" db="UniProtKB">
        <authorList>
            <consortium name="EnsemblPlants"/>
        </authorList>
    </citation>
    <scope>IDENTIFICATION</scope>
</reference>
<evidence type="ECO:0000313" key="3">
    <source>
        <dbReference type="Proteomes" id="UP000026961"/>
    </source>
</evidence>
<dbReference type="EnsemblPlants" id="OGLUM02G25370.1">
    <property type="protein sequence ID" value="OGLUM02G25370.1"/>
    <property type="gene ID" value="OGLUM02G25370"/>
</dbReference>
<dbReference type="Gramene" id="OGLUM02G25370.1">
    <property type="protein sequence ID" value="OGLUM02G25370.1"/>
    <property type="gene ID" value="OGLUM02G25370"/>
</dbReference>
<evidence type="ECO:0000313" key="2">
    <source>
        <dbReference type="EnsemblPlants" id="OGLUM02G25370.1"/>
    </source>
</evidence>
<reference evidence="2" key="2">
    <citation type="submission" date="2018-05" db="EMBL/GenBank/DDBJ databases">
        <title>OgluRS3 (Oryza glumaepatula Reference Sequence Version 3).</title>
        <authorList>
            <person name="Zhang J."/>
            <person name="Kudrna D."/>
            <person name="Lee S."/>
            <person name="Talag J."/>
            <person name="Welchert J."/>
            <person name="Wing R.A."/>
        </authorList>
    </citation>
    <scope>NUCLEOTIDE SEQUENCE [LARGE SCALE GENOMIC DNA]</scope>
</reference>
<dbReference type="Proteomes" id="UP000026961">
    <property type="component" value="Chromosome 2"/>
</dbReference>
<dbReference type="Pfam" id="PF12937">
    <property type="entry name" value="F-box-like"/>
    <property type="match status" value="1"/>
</dbReference>
<dbReference type="PANTHER" id="PTHR35546:SF115">
    <property type="entry name" value="F-BOX DOMAIN-CONTAINING PROTEIN"/>
    <property type="match status" value="1"/>
</dbReference>
<sequence>MAGEAILFSDDIIANILAWLPPKNAARMRLVCKQWHAVTSEHHFMHTNFSRSRDGHSVAGFFLSNELHKKFSYNPLRDSSATHPAAPDLSFVPESGDTVPESGSTVPGKIYVTSSCNGLLLCRRPMDSSVASGARWCCYYVCNPATKRFVEIPTPPDGRGRHLNLVYDPSRSPVYKVVALGLAGVHVYSSQARSWRAALRYERGSNPFAGIHHSRGVHWNGSLVWVTSRSRSLLRFAVDDGEGELSSLPMPPARHLQPENRWICGYLGVGESAGAGRGHLRMIGYTEEEKLAARFDVVGMAGDCREWRVLYRVDLTRVKELYPDIQRKTRKHHLIWPRRARLVDCLDLWPLHVAEHGSLLLFGIPGKIMAYGMEDQAISVVWEDAAPPQPRFFRYAWFDFYPYTAGLFAVKMTFPDEIIANILTRLPPKELVRAGVVCKQWHALTSEHLFMHTNLLRTNAGHPVIAGFFLNDEIHETFSYNPLLRGYSSPDLSFIPTTADTANSETYVTSSCHGLLLCRRRRRIDGELGVYRARHYVCNPETMEFFEVDVPAGAGGAGQYLNLAYDPLKSRHQYRIVARGHDGIRVYSSRTRSWRTAVRYDGRCRRSPFAGLRHPRGVFWNGSLVWAMLSPRLLRFAIDSGELSEMPLPPRLRSEGWFHAGWVYAYVGESGGRLQVIGYTDEERRAAYFDVLEMRDDEEGEWTVLYRELYDPGDDDGARVARVTLEHFSWGGAPLHVVRGPGEAGRHGVLFFSVPGKIACYDAESRAVSVVWQDTATTSSPKHLLSYTWLNFYAYTPSFLRL</sequence>
<accession>A0A0D9YVA6</accession>
<dbReference type="CDD" id="cd22157">
    <property type="entry name" value="F-box_AtFBW1-like"/>
    <property type="match status" value="2"/>
</dbReference>
<dbReference type="STRING" id="40148.A0A0D9YVA6"/>
<dbReference type="SUPFAM" id="SSF81383">
    <property type="entry name" value="F-box domain"/>
    <property type="match status" value="2"/>
</dbReference>
<dbReference type="InterPro" id="IPR011043">
    <property type="entry name" value="Gal_Oxase/kelch_b-propeller"/>
</dbReference>
<dbReference type="AlphaFoldDB" id="A0A0D9YVA6"/>
<dbReference type="eggNOG" id="ENOG502QQSC">
    <property type="taxonomic scope" value="Eukaryota"/>
</dbReference>
<dbReference type="PANTHER" id="PTHR35546">
    <property type="entry name" value="F-BOX PROTEIN INTERACTION DOMAIN PROTEIN-RELATED"/>
    <property type="match status" value="1"/>
</dbReference>
<protein>
    <recommendedName>
        <fullName evidence="1">F-box domain-containing protein</fullName>
    </recommendedName>
</protein>
<name>A0A0D9YVA6_9ORYZ</name>
<dbReference type="Pfam" id="PF00646">
    <property type="entry name" value="F-box"/>
    <property type="match status" value="1"/>
</dbReference>
<dbReference type="InterPro" id="IPR001810">
    <property type="entry name" value="F-box_dom"/>
</dbReference>
<feature type="domain" description="F-box" evidence="1">
    <location>
        <begin position="408"/>
        <end position="453"/>
    </location>
</feature>
<dbReference type="SMART" id="SM00256">
    <property type="entry name" value="FBOX"/>
    <property type="match status" value="2"/>
</dbReference>
<evidence type="ECO:0000259" key="1">
    <source>
        <dbReference type="PROSITE" id="PS50181"/>
    </source>
</evidence>
<keyword evidence="3" id="KW-1185">Reference proteome</keyword>
<proteinExistence type="predicted"/>
<dbReference type="InterPro" id="IPR055290">
    <property type="entry name" value="At3g26010-like"/>
</dbReference>